<evidence type="ECO:0000256" key="5">
    <source>
        <dbReference type="SAM" id="MobiDB-lite"/>
    </source>
</evidence>
<feature type="compositionally biased region" description="Pro residues" evidence="5">
    <location>
        <begin position="68"/>
        <end position="80"/>
    </location>
</feature>
<keyword evidence="7" id="KW-1185">Reference proteome</keyword>
<evidence type="ECO:0000256" key="3">
    <source>
        <dbReference type="ARBA" id="ARBA00022917"/>
    </source>
</evidence>
<feature type="compositionally biased region" description="Acidic residues" evidence="5">
    <location>
        <begin position="37"/>
        <end position="64"/>
    </location>
</feature>
<dbReference type="Proteomes" id="UP000245699">
    <property type="component" value="Unassembled WGS sequence"/>
</dbReference>
<evidence type="ECO:0000256" key="4">
    <source>
        <dbReference type="ARBA" id="ARBA00029904"/>
    </source>
</evidence>
<dbReference type="GO" id="GO:0005852">
    <property type="term" value="C:eukaryotic translation initiation factor 3 complex"/>
    <property type="evidence" value="ECO:0007669"/>
    <property type="project" value="InterPro"/>
</dbReference>
<dbReference type="EMBL" id="MBFT01000321">
    <property type="protein sequence ID" value="PVU93470.1"/>
    <property type="molecule type" value="Genomic_DNA"/>
</dbReference>
<dbReference type="InterPro" id="IPR013906">
    <property type="entry name" value="eIF3j"/>
</dbReference>
<reference evidence="6 7" key="1">
    <citation type="journal article" date="2018" name="MBio">
        <title>Comparative Genomics Reveals the Core Gene Toolbox for the Fungus-Insect Symbiosis.</title>
        <authorList>
            <person name="Wang Y."/>
            <person name="Stata M."/>
            <person name="Wang W."/>
            <person name="Stajich J.E."/>
            <person name="White M.M."/>
            <person name="Moncalvo J.M."/>
        </authorList>
    </citation>
    <scope>NUCLEOTIDE SEQUENCE [LARGE SCALE GENOMIC DNA]</scope>
    <source>
        <strain evidence="6 7">AUS-77-4</strain>
    </source>
</reference>
<accession>A0A2T9YMA5</accession>
<comment type="caution">
    <text evidence="6">The sequence shown here is derived from an EMBL/GenBank/DDBJ whole genome shotgun (WGS) entry which is preliminary data.</text>
</comment>
<gene>
    <name evidence="6" type="ORF">BB559_003254</name>
</gene>
<keyword evidence="1" id="KW-0963">Cytoplasm</keyword>
<organism evidence="6 7">
    <name type="scientific">Furculomyces boomerangus</name>
    <dbReference type="NCBI Taxonomy" id="61424"/>
    <lineage>
        <taxon>Eukaryota</taxon>
        <taxon>Fungi</taxon>
        <taxon>Fungi incertae sedis</taxon>
        <taxon>Zoopagomycota</taxon>
        <taxon>Kickxellomycotina</taxon>
        <taxon>Harpellomycetes</taxon>
        <taxon>Harpellales</taxon>
        <taxon>Harpellaceae</taxon>
        <taxon>Furculomyces</taxon>
    </lineage>
</organism>
<sequence>MIFIVETTPLLIPPLITESTRSWKNGTVFVQKKKWDEEDESDEDVKDNWDDSEEESEASEEESGYEVLPPPPKAPQPAKNPEPEEALSSMNPRTEAEFNDFRKALVDKILKSQNQRNFSNFVNQIVRDLCDPLNDVDVSRVNRTISALLSEKQRAAKNASKNKKKGGAKKAVVTAPPKGKLDTEDYTNGYDDFDDFM</sequence>
<feature type="region of interest" description="Disordered" evidence="5">
    <location>
        <begin position="31"/>
        <end position="95"/>
    </location>
</feature>
<dbReference type="Pfam" id="PF08597">
    <property type="entry name" value="eIF3_subunit"/>
    <property type="match status" value="1"/>
</dbReference>
<proteinExistence type="predicted"/>
<keyword evidence="2" id="KW-0396">Initiation factor</keyword>
<evidence type="ECO:0000313" key="6">
    <source>
        <dbReference type="EMBL" id="PVU93470.1"/>
    </source>
</evidence>
<keyword evidence="3" id="KW-0648">Protein biosynthesis</keyword>
<dbReference type="AlphaFoldDB" id="A0A2T9YMA5"/>
<evidence type="ECO:0000313" key="7">
    <source>
        <dbReference type="Proteomes" id="UP000245699"/>
    </source>
</evidence>
<dbReference type="OrthoDB" id="20381at2759"/>
<evidence type="ECO:0000256" key="2">
    <source>
        <dbReference type="ARBA" id="ARBA00022540"/>
    </source>
</evidence>
<dbReference type="STRING" id="61424.A0A2T9YMA5"/>
<dbReference type="GO" id="GO:0003743">
    <property type="term" value="F:translation initiation factor activity"/>
    <property type="evidence" value="ECO:0007669"/>
    <property type="project" value="UniProtKB-KW"/>
</dbReference>
<evidence type="ECO:0000256" key="1">
    <source>
        <dbReference type="ARBA" id="ARBA00022490"/>
    </source>
</evidence>
<dbReference type="InterPro" id="IPR023194">
    <property type="entry name" value="eIF3-like_dom_sf"/>
</dbReference>
<dbReference type="PANTHER" id="PTHR21681">
    <property type="entry name" value="EUKARYOTIC TRANSLATION INITIATION FACTOR 3 SUBUNIT J"/>
    <property type="match status" value="1"/>
</dbReference>
<dbReference type="PANTHER" id="PTHR21681:SF0">
    <property type="entry name" value="EUKARYOTIC TRANSLATION INITIATION FACTOR 3 SUBUNIT J"/>
    <property type="match status" value="1"/>
</dbReference>
<dbReference type="Gene3D" id="1.10.246.60">
    <property type="entry name" value="Eukaryotic translation initiation factor 3 like domains"/>
    <property type="match status" value="1"/>
</dbReference>
<feature type="region of interest" description="Disordered" evidence="5">
    <location>
        <begin position="156"/>
        <end position="186"/>
    </location>
</feature>
<name>A0A2T9YMA5_9FUNG</name>
<protein>
    <recommendedName>
        <fullName evidence="4">Eukaryotic translation initiation factor 3 30 kDa subunit</fullName>
    </recommendedName>
</protein>